<sequence length="370" mass="38878">MARPFRFLEAVMPFVRHRHFVALLLPLSGLSACASPPSQQPNRDTAIVDVVPVHAAGGALRQFSGVVRPYRETMLAFKRPGRVLTLTVQVGDTVRAGQVLGRLSKAEADAGAAQAEAELAAATADARTAQDAADRSRGLDGVGALSSAEVRQRALAARAAAAKVAAAAAVVRRSRDMLSDAMLVAPQDGVITARLVEPGSVVEAGRAVLKLASGAPEVEIHAPADLRLTSGMMADVGMPSRADTFTARLRLLAPEGDPTSHLRDARFVLSGTGSPPPYNSMATLTLRTPTPDQQVRVPLSAIGDADTRPYVWTLQPDSHIRRQPVRIASWLGRDALVTGLRDGQSIVATAADTLVDGQSVVDAGIEPGFH</sequence>
<dbReference type="NCBIfam" id="TIGR01730">
    <property type="entry name" value="RND_mfp"/>
    <property type="match status" value="1"/>
</dbReference>
<dbReference type="Gene3D" id="1.10.287.470">
    <property type="entry name" value="Helix hairpin bin"/>
    <property type="match status" value="1"/>
</dbReference>
<dbReference type="PROSITE" id="PS51257">
    <property type="entry name" value="PROKAR_LIPOPROTEIN"/>
    <property type="match status" value="1"/>
</dbReference>
<evidence type="ECO:0000256" key="1">
    <source>
        <dbReference type="ARBA" id="ARBA00009477"/>
    </source>
</evidence>
<feature type="coiled-coil region" evidence="2">
    <location>
        <begin position="105"/>
        <end position="132"/>
    </location>
</feature>
<evidence type="ECO:0000256" key="2">
    <source>
        <dbReference type="SAM" id="Coils"/>
    </source>
</evidence>
<dbReference type="SUPFAM" id="SSF111369">
    <property type="entry name" value="HlyD-like secretion proteins"/>
    <property type="match status" value="1"/>
</dbReference>
<protein>
    <submittedName>
        <fullName evidence="5">Efflux RND transporter periplasmic adaptor subunit</fullName>
    </submittedName>
</protein>
<feature type="chain" id="PRO_5030716306" evidence="3">
    <location>
        <begin position="35"/>
        <end position="370"/>
    </location>
</feature>
<dbReference type="AlphaFoldDB" id="A0A7Y7QVT3"/>
<dbReference type="PANTHER" id="PTHR30469:SF18">
    <property type="entry name" value="RESISTANCE-NODULATION-CELL DIVISION (RND) EFFLUX MEMBRANE FUSION PROTEIN-RELATED"/>
    <property type="match status" value="1"/>
</dbReference>
<dbReference type="InterPro" id="IPR006143">
    <property type="entry name" value="RND_pump_MFP"/>
</dbReference>
<proteinExistence type="inferred from homology"/>
<dbReference type="GO" id="GO:0015562">
    <property type="term" value="F:efflux transmembrane transporter activity"/>
    <property type="evidence" value="ECO:0007669"/>
    <property type="project" value="TreeGrafter"/>
</dbReference>
<dbReference type="Proteomes" id="UP000531581">
    <property type="component" value="Unassembled WGS sequence"/>
</dbReference>
<reference evidence="6 7" key="1">
    <citation type="submission" date="2020-05" db="EMBL/GenBank/DDBJ databases">
        <title>Draft Genome Sequences of Sphingomonas sp. Isolated from the International Space Station.</title>
        <authorList>
            <person name="Bijlani S."/>
            <person name="Singh N.K."/>
            <person name="Mason C.E."/>
            <person name="Wang C.C."/>
            <person name="Venkateswaran K."/>
        </authorList>
    </citation>
    <scope>NUCLEOTIDE SEQUENCE [LARGE SCALE GENOMIC DNA]</scope>
    <source>
        <strain evidence="4 7">IIF7SW-B5</strain>
        <strain evidence="5">ISS-IIF7SWP</strain>
    </source>
</reference>
<dbReference type="EMBL" id="JABYQV010000007">
    <property type="protein sequence ID" value="NVP31627.1"/>
    <property type="molecule type" value="Genomic_DNA"/>
</dbReference>
<organism evidence="5 6">
    <name type="scientific">Sphingomonas sanguinis</name>
    <dbReference type="NCBI Taxonomy" id="33051"/>
    <lineage>
        <taxon>Bacteria</taxon>
        <taxon>Pseudomonadati</taxon>
        <taxon>Pseudomonadota</taxon>
        <taxon>Alphaproteobacteria</taxon>
        <taxon>Sphingomonadales</taxon>
        <taxon>Sphingomonadaceae</taxon>
        <taxon>Sphingomonas</taxon>
    </lineage>
</organism>
<comment type="caution">
    <text evidence="5">The sequence shown here is derived from an EMBL/GenBank/DDBJ whole genome shotgun (WGS) entry which is preliminary data.</text>
</comment>
<dbReference type="Gene3D" id="2.40.420.20">
    <property type="match status" value="1"/>
</dbReference>
<dbReference type="Proteomes" id="UP000557656">
    <property type="component" value="Unassembled WGS sequence"/>
</dbReference>
<dbReference type="Gene3D" id="2.40.50.100">
    <property type="match status" value="1"/>
</dbReference>
<keyword evidence="2" id="KW-0175">Coiled coil</keyword>
<evidence type="ECO:0000256" key="3">
    <source>
        <dbReference type="SAM" id="SignalP"/>
    </source>
</evidence>
<comment type="similarity">
    <text evidence="1">Belongs to the membrane fusion protein (MFP) (TC 8.A.1) family.</text>
</comment>
<evidence type="ECO:0000313" key="6">
    <source>
        <dbReference type="Proteomes" id="UP000531581"/>
    </source>
</evidence>
<dbReference type="GO" id="GO:1990281">
    <property type="term" value="C:efflux pump complex"/>
    <property type="evidence" value="ECO:0007669"/>
    <property type="project" value="TreeGrafter"/>
</dbReference>
<accession>A0A7Y7QVT3</accession>
<gene>
    <name evidence="4" type="ORF">HKX05_13130</name>
    <name evidence="5" type="ORF">HLV41_11285</name>
</gene>
<name>A0A7Y7QVT3_9SPHN</name>
<keyword evidence="7" id="KW-1185">Reference proteome</keyword>
<evidence type="ECO:0000313" key="7">
    <source>
        <dbReference type="Proteomes" id="UP000557656"/>
    </source>
</evidence>
<evidence type="ECO:0000313" key="5">
    <source>
        <dbReference type="EMBL" id="NVP31627.1"/>
    </source>
</evidence>
<dbReference type="PANTHER" id="PTHR30469">
    <property type="entry name" value="MULTIDRUG RESISTANCE PROTEIN MDTA"/>
    <property type="match status" value="1"/>
</dbReference>
<keyword evidence="3" id="KW-0732">Signal</keyword>
<feature type="signal peptide" evidence="3">
    <location>
        <begin position="1"/>
        <end position="34"/>
    </location>
</feature>
<dbReference type="EMBL" id="JABEOV010000018">
    <property type="protein sequence ID" value="NNG54297.1"/>
    <property type="molecule type" value="Genomic_DNA"/>
</dbReference>
<evidence type="ECO:0000313" key="4">
    <source>
        <dbReference type="EMBL" id="NNG54297.1"/>
    </source>
</evidence>